<feature type="transmembrane region" description="Helical" evidence="8">
    <location>
        <begin position="12"/>
        <end position="35"/>
    </location>
</feature>
<dbReference type="EMBL" id="JAHMUF010000004">
    <property type="protein sequence ID" value="KAG7195131.1"/>
    <property type="molecule type" value="Genomic_DNA"/>
</dbReference>
<evidence type="ECO:0000256" key="1">
    <source>
        <dbReference type="ARBA" id="ARBA00004477"/>
    </source>
</evidence>
<keyword evidence="8" id="KW-0256">Endoplasmic reticulum</keyword>
<comment type="subcellular location">
    <subcellularLocation>
        <location evidence="1 8">Endoplasmic reticulum membrane</location>
        <topology evidence="1 8">Multi-pass membrane protein</topology>
    </subcellularLocation>
</comment>
<evidence type="ECO:0000256" key="2">
    <source>
        <dbReference type="ARBA" id="ARBA00004687"/>
    </source>
</evidence>
<keyword evidence="10" id="KW-1185">Reference proteome</keyword>
<keyword evidence="8" id="KW-0012">Acyltransferase</keyword>
<dbReference type="Proteomes" id="UP000790833">
    <property type="component" value="Unassembled WGS sequence"/>
</dbReference>
<sequence>MSLKERKEQFVSGLYGGSIGEIYSITTVPVVSYLAYRLFAVTEQDSFLIDFALNCLSCITAVTVYSNVPIQLQTLILAPALGYYIWNRKSVKLSLLVPLLLQTGATLPKKQFLTAYRSQMLILTNISILAVDFQIFPRRLAKVETWGTSMMDLGVGSFVFSMGLVSSRTILKNQLTTTGYTFNLSRYGQLILKSTKKALPLLVLGIVRLLSVKGLEYQEHVTEYGIHWNFFITLGFLPIFLAILDPFFHAFPRAFIALAILLVYEFLLVKLNLLEIILTDEFRLQNFFTMNKEGICSFFGFLSIFIFGQLFGSFVLPSKPTPNSLLGQCGILRKSFKSLSVSTFDGLLSLTLIYHLMFWFISNSTEFHQVSRRIANIAYVMWVVSYNSTMLFVYNFIDKFFDDQKSSSSSSDPNASPILDATNKNGLALFLLANLGTGFVNMSINTIDAPGYLAFGILVVYSLVLALVAIGLDRKGIYLKV</sequence>
<comment type="function">
    <text evidence="8">A acetyltransferase, which acetylates the inositol ring of phosphatidylinositol during biosynthesis of GPI-anchor.</text>
</comment>
<dbReference type="InterPro" id="IPR009447">
    <property type="entry name" value="PIGW/GWT1"/>
</dbReference>
<evidence type="ECO:0000256" key="5">
    <source>
        <dbReference type="ARBA" id="ARBA00022692"/>
    </source>
</evidence>
<comment type="caution">
    <text evidence="9">The sequence shown here is derived from an EMBL/GenBank/DDBJ whole genome shotgun (WGS) entry which is preliminary data.</text>
</comment>
<dbReference type="RefSeq" id="XP_043050678.1">
    <property type="nucleotide sequence ID" value="XM_043194354.1"/>
</dbReference>
<evidence type="ECO:0000256" key="6">
    <source>
        <dbReference type="ARBA" id="ARBA00022989"/>
    </source>
</evidence>
<dbReference type="GO" id="GO:0006506">
    <property type="term" value="P:GPI anchor biosynthetic process"/>
    <property type="evidence" value="ECO:0007669"/>
    <property type="project" value="UniProtKB-KW"/>
</dbReference>
<comment type="caution">
    <text evidence="8">Lacks conserved residue(s) required for the propagation of feature annotation.</text>
</comment>
<feature type="transmembrane region" description="Helical" evidence="8">
    <location>
        <begin position="255"/>
        <end position="278"/>
    </location>
</feature>
<feature type="transmembrane region" description="Helical" evidence="8">
    <location>
        <begin position="374"/>
        <end position="397"/>
    </location>
</feature>
<dbReference type="AlphaFoldDB" id="A0A9P7VBP9"/>
<organism evidence="9 10">
    <name type="scientific">Scheffersomyces spartinae</name>
    <dbReference type="NCBI Taxonomy" id="45513"/>
    <lineage>
        <taxon>Eukaryota</taxon>
        <taxon>Fungi</taxon>
        <taxon>Dikarya</taxon>
        <taxon>Ascomycota</taxon>
        <taxon>Saccharomycotina</taxon>
        <taxon>Pichiomycetes</taxon>
        <taxon>Debaryomycetaceae</taxon>
        <taxon>Scheffersomyces</taxon>
    </lineage>
</organism>
<dbReference type="PANTHER" id="PTHR20661">
    <property type="entry name" value="PHOSPHATIDYLINOSITOL-GLYCAN BIOSYNTHESIS CLASS W PROTEIN"/>
    <property type="match status" value="1"/>
</dbReference>
<keyword evidence="7 8" id="KW-0472">Membrane</keyword>
<dbReference type="GO" id="GO:0005789">
    <property type="term" value="C:endoplasmic reticulum membrane"/>
    <property type="evidence" value="ECO:0007669"/>
    <property type="project" value="UniProtKB-SubCell"/>
</dbReference>
<dbReference type="PIRSF" id="PIRSF017321">
    <property type="entry name" value="GWT1"/>
    <property type="match status" value="1"/>
</dbReference>
<evidence type="ECO:0000256" key="4">
    <source>
        <dbReference type="ARBA" id="ARBA00022502"/>
    </source>
</evidence>
<evidence type="ECO:0000256" key="8">
    <source>
        <dbReference type="RuleBase" id="RU280819"/>
    </source>
</evidence>
<reference evidence="9" key="1">
    <citation type="submission" date="2021-03" db="EMBL/GenBank/DDBJ databases">
        <authorList>
            <person name="Palmer J.M."/>
        </authorList>
    </citation>
    <scope>NUCLEOTIDE SEQUENCE</scope>
    <source>
        <strain evidence="9">ARV_011</strain>
    </source>
</reference>
<dbReference type="GeneID" id="66117026"/>
<dbReference type="EC" id="2.3.-.-" evidence="8"/>
<keyword evidence="8" id="KW-0808">Transferase</keyword>
<dbReference type="GO" id="GO:0072659">
    <property type="term" value="P:protein localization to plasma membrane"/>
    <property type="evidence" value="ECO:0007669"/>
    <property type="project" value="TreeGrafter"/>
</dbReference>
<comment type="pathway">
    <text evidence="2 8">Glycolipid biosynthesis; glycosylphosphatidylinositol-anchor biosynthesis.</text>
</comment>
<feature type="transmembrane region" description="Helical" evidence="8">
    <location>
        <begin position="450"/>
        <end position="472"/>
    </location>
</feature>
<comment type="similarity">
    <text evidence="3 8">Belongs to the PIGW family.</text>
</comment>
<keyword evidence="6 8" id="KW-1133">Transmembrane helix</keyword>
<keyword evidence="5 8" id="KW-0812">Transmembrane</keyword>
<evidence type="ECO:0000313" key="9">
    <source>
        <dbReference type="EMBL" id="KAG7195131.1"/>
    </source>
</evidence>
<keyword evidence="4 8" id="KW-0337">GPI-anchor biosynthesis</keyword>
<feature type="transmembrane region" description="Helical" evidence="8">
    <location>
        <begin position="227"/>
        <end position="248"/>
    </location>
</feature>
<gene>
    <name evidence="9" type="primary">GWT1</name>
    <name evidence="9" type="ORF">KQ657_003652</name>
</gene>
<feature type="transmembrane region" description="Helical" evidence="8">
    <location>
        <begin position="47"/>
        <end position="64"/>
    </location>
</feature>
<evidence type="ECO:0000256" key="3">
    <source>
        <dbReference type="ARBA" id="ARBA00007559"/>
    </source>
</evidence>
<dbReference type="PANTHER" id="PTHR20661:SF0">
    <property type="entry name" value="PHOSPHATIDYLINOSITOL-GLYCAN BIOSYNTHESIS CLASS W PROTEIN"/>
    <property type="match status" value="1"/>
</dbReference>
<dbReference type="Pfam" id="PF06423">
    <property type="entry name" value="GWT1"/>
    <property type="match status" value="1"/>
</dbReference>
<dbReference type="OrthoDB" id="15270at2759"/>
<feature type="transmembrane region" description="Helical" evidence="8">
    <location>
        <begin position="298"/>
        <end position="318"/>
    </location>
</feature>
<accession>A0A9P7VBP9</accession>
<evidence type="ECO:0000313" key="10">
    <source>
        <dbReference type="Proteomes" id="UP000790833"/>
    </source>
</evidence>
<name>A0A9P7VBP9_9ASCO</name>
<dbReference type="GO" id="GO:0032216">
    <property type="term" value="F:glucosaminyl-phosphatidylinositol O-acyltransferase activity"/>
    <property type="evidence" value="ECO:0007669"/>
    <property type="project" value="TreeGrafter"/>
</dbReference>
<feature type="transmembrane region" description="Helical" evidence="8">
    <location>
        <begin position="339"/>
        <end position="362"/>
    </location>
</feature>
<evidence type="ECO:0000256" key="7">
    <source>
        <dbReference type="ARBA" id="ARBA00023136"/>
    </source>
</evidence>
<proteinExistence type="inferred from homology"/>
<protein>
    <recommendedName>
        <fullName evidence="8">GPI-anchored wall transfer protein</fullName>
        <ecNumber evidence="8">2.3.-.-</ecNumber>
    </recommendedName>
</protein>